<feature type="compositionally biased region" description="Basic residues" evidence="1">
    <location>
        <begin position="25"/>
        <end position="37"/>
    </location>
</feature>
<dbReference type="SUPFAM" id="SSF51206">
    <property type="entry name" value="cAMP-binding domain-like"/>
    <property type="match status" value="2"/>
</dbReference>
<protein>
    <recommendedName>
        <fullName evidence="2">Cyclic nucleotide-binding domain-containing protein</fullName>
    </recommendedName>
</protein>
<dbReference type="Proteomes" id="UP001159427">
    <property type="component" value="Unassembled WGS sequence"/>
</dbReference>
<evidence type="ECO:0000313" key="4">
    <source>
        <dbReference type="Proteomes" id="UP001159427"/>
    </source>
</evidence>
<comment type="caution">
    <text evidence="3">The sequence shown here is derived from an EMBL/GenBank/DDBJ whole genome shotgun (WGS) entry which is preliminary data.</text>
</comment>
<feature type="compositionally biased region" description="Basic and acidic residues" evidence="1">
    <location>
        <begin position="10"/>
        <end position="24"/>
    </location>
</feature>
<accession>A0ABN8LMT5</accession>
<dbReference type="Gene3D" id="2.60.120.10">
    <property type="entry name" value="Jelly Rolls"/>
    <property type="match status" value="1"/>
</dbReference>
<organism evidence="3 4">
    <name type="scientific">Porites evermanni</name>
    <dbReference type="NCBI Taxonomy" id="104178"/>
    <lineage>
        <taxon>Eukaryota</taxon>
        <taxon>Metazoa</taxon>
        <taxon>Cnidaria</taxon>
        <taxon>Anthozoa</taxon>
        <taxon>Hexacorallia</taxon>
        <taxon>Scleractinia</taxon>
        <taxon>Fungiina</taxon>
        <taxon>Poritidae</taxon>
        <taxon>Porites</taxon>
    </lineage>
</organism>
<keyword evidence="4" id="KW-1185">Reference proteome</keyword>
<dbReference type="PROSITE" id="PS50042">
    <property type="entry name" value="CNMP_BINDING_3"/>
    <property type="match status" value="1"/>
</dbReference>
<feature type="region of interest" description="Disordered" evidence="1">
    <location>
        <begin position="1"/>
        <end position="99"/>
    </location>
</feature>
<feature type="region of interest" description="Disordered" evidence="1">
    <location>
        <begin position="111"/>
        <end position="130"/>
    </location>
</feature>
<dbReference type="SMART" id="SM00100">
    <property type="entry name" value="cNMP"/>
    <property type="match status" value="1"/>
</dbReference>
<dbReference type="InterPro" id="IPR000595">
    <property type="entry name" value="cNMP-bd_dom"/>
</dbReference>
<sequence length="639" mass="73199">MQCATSPFNEEGRKENENSEEAKKTKPNRARLLRRYTSHCLLLNENRNDVDPKPSKQDSTMSSSTSGLLFTRPLSSSTKKQPKPEALTRPKTSRPNLVRVSSKTEIIADGKNSKQGIAKASSPTRTSVPTLRRQSSYFSLKSIRRSLSVEEASKRLRRKGSRDEKERKLRRKSFVGIATSIDEEEQEEKRQLAATRFRRAVFLIRIFSSLCLSIRKYADQDKSRQYDLYYMRDMLPENENNTTLIQAMPITFNKHLFSRDNTLHFPLWARLTCAKKPEERTEAEMKKLATLLRGMKSFGKFSREAQRNLCQTMTYACYERRRLIVRQGHPGFCFYFIVSGSVSVTITRKDYKTGVYVTNTVDVLEKNEAFGEIALISEEAIRTATIICRERVEVLVVNRETILQYCPDVFQREYDEKVQVMKSHSLFCGWGEDLLRSLTHRSHIREYSYGKLVDIDSTASESIYFVIKGKIDMLRRVDLKDVLKSGVTTSSFHNRALPRPATAVPGKNGKNTCYVNVGSLQPNDSWDLKTLGMDAPSGQGNILVSAGVRVLKVPKRRVIELIPKGHMEVFQENFSPRHRCLTEEEVYRDYLAAETWLDYRKKVLRNVMDIKAGRFIAHVSATAKGSTGWTAWPGTQQKT</sequence>
<dbReference type="Pfam" id="PF00027">
    <property type="entry name" value="cNMP_binding"/>
    <property type="match status" value="1"/>
</dbReference>
<name>A0ABN8LMT5_9CNID</name>
<dbReference type="PROSITE" id="PS00889">
    <property type="entry name" value="CNMP_BINDING_2"/>
    <property type="match status" value="1"/>
</dbReference>
<dbReference type="PANTHER" id="PTHR23011">
    <property type="entry name" value="CYCLIC NUCLEOTIDE-BINDING DOMAIN CONTAINING PROTEIN"/>
    <property type="match status" value="1"/>
</dbReference>
<feature type="compositionally biased region" description="Polar residues" evidence="1">
    <location>
        <begin position="121"/>
        <end position="130"/>
    </location>
</feature>
<dbReference type="InterPro" id="IPR018490">
    <property type="entry name" value="cNMP-bd_dom_sf"/>
</dbReference>
<gene>
    <name evidence="3" type="ORF">PEVE_00043296</name>
</gene>
<dbReference type="InterPro" id="IPR014710">
    <property type="entry name" value="RmlC-like_jellyroll"/>
</dbReference>
<proteinExistence type="predicted"/>
<dbReference type="InterPro" id="IPR018488">
    <property type="entry name" value="cNMP-bd_CS"/>
</dbReference>
<dbReference type="CDD" id="cd00038">
    <property type="entry name" value="CAP_ED"/>
    <property type="match status" value="1"/>
</dbReference>
<evidence type="ECO:0000259" key="2">
    <source>
        <dbReference type="PROSITE" id="PS50042"/>
    </source>
</evidence>
<evidence type="ECO:0000313" key="3">
    <source>
        <dbReference type="EMBL" id="CAH3018492.1"/>
    </source>
</evidence>
<dbReference type="EMBL" id="CALNXI010000088">
    <property type="protein sequence ID" value="CAH3018492.1"/>
    <property type="molecule type" value="Genomic_DNA"/>
</dbReference>
<reference evidence="3 4" key="1">
    <citation type="submission" date="2022-05" db="EMBL/GenBank/DDBJ databases">
        <authorList>
            <consortium name="Genoscope - CEA"/>
            <person name="William W."/>
        </authorList>
    </citation>
    <scope>NUCLEOTIDE SEQUENCE [LARGE SCALE GENOMIC DNA]</scope>
</reference>
<dbReference type="PANTHER" id="PTHR23011:SF42">
    <property type="entry name" value="CYCLIC NUCLEOTIDE-BINDING DOMAIN-CONTAINING PROTEIN"/>
    <property type="match status" value="1"/>
</dbReference>
<feature type="domain" description="Cyclic nucleotide-binding" evidence="2">
    <location>
        <begin position="297"/>
        <end position="404"/>
    </location>
</feature>
<evidence type="ECO:0000256" key="1">
    <source>
        <dbReference type="SAM" id="MobiDB-lite"/>
    </source>
</evidence>
<feature type="compositionally biased region" description="Basic and acidic residues" evidence="1">
    <location>
        <begin position="46"/>
        <end position="56"/>
    </location>
</feature>